<evidence type="ECO:0000313" key="1">
    <source>
        <dbReference type="EMBL" id="MBW86599.1"/>
    </source>
</evidence>
<sequence>MGHQHDPICSTIHPHILTKMCAGKLKKYMHVVYLSFCVCFS</sequence>
<name>A0A2P2IZD3_RHIMU</name>
<dbReference type="EMBL" id="GGEC01006116">
    <property type="protein sequence ID" value="MBW86599.1"/>
    <property type="molecule type" value="Transcribed_RNA"/>
</dbReference>
<dbReference type="AlphaFoldDB" id="A0A2P2IZD3"/>
<reference evidence="1" key="1">
    <citation type="submission" date="2018-02" db="EMBL/GenBank/DDBJ databases">
        <title>Rhizophora mucronata_Transcriptome.</title>
        <authorList>
            <person name="Meera S.P."/>
            <person name="Sreeshan A."/>
            <person name="Augustine A."/>
        </authorList>
    </citation>
    <scope>NUCLEOTIDE SEQUENCE</scope>
    <source>
        <tissue evidence="1">Leaf</tissue>
    </source>
</reference>
<proteinExistence type="predicted"/>
<accession>A0A2P2IZD3</accession>
<protein>
    <submittedName>
        <fullName evidence="1">Uncharacterized protein</fullName>
    </submittedName>
</protein>
<organism evidence="1">
    <name type="scientific">Rhizophora mucronata</name>
    <name type="common">Asiatic mangrove</name>
    <dbReference type="NCBI Taxonomy" id="61149"/>
    <lineage>
        <taxon>Eukaryota</taxon>
        <taxon>Viridiplantae</taxon>
        <taxon>Streptophyta</taxon>
        <taxon>Embryophyta</taxon>
        <taxon>Tracheophyta</taxon>
        <taxon>Spermatophyta</taxon>
        <taxon>Magnoliopsida</taxon>
        <taxon>eudicotyledons</taxon>
        <taxon>Gunneridae</taxon>
        <taxon>Pentapetalae</taxon>
        <taxon>rosids</taxon>
        <taxon>fabids</taxon>
        <taxon>Malpighiales</taxon>
        <taxon>Rhizophoraceae</taxon>
        <taxon>Rhizophora</taxon>
    </lineage>
</organism>